<dbReference type="PANTHER" id="PTHR28620:SF1">
    <property type="entry name" value="CENP-V_GFA DOMAIN-CONTAINING PROTEIN"/>
    <property type="match status" value="1"/>
</dbReference>
<dbReference type="PROSITE" id="PS51891">
    <property type="entry name" value="CENP_V_GFA"/>
    <property type="match status" value="1"/>
</dbReference>
<name>A0A7R9GC83_9CRUS</name>
<gene>
    <name evidence="5" type="ORF">NMOB1V02_LOCUS3355</name>
</gene>
<dbReference type="InterPro" id="IPR006913">
    <property type="entry name" value="CENP-V/GFA"/>
</dbReference>
<keyword evidence="6" id="KW-1185">Reference proteome</keyword>
<dbReference type="SUPFAM" id="SSF51316">
    <property type="entry name" value="Mss4-like"/>
    <property type="match status" value="1"/>
</dbReference>
<dbReference type="Gene3D" id="2.170.150.70">
    <property type="match status" value="1"/>
</dbReference>
<dbReference type="OrthoDB" id="2993351at2759"/>
<feature type="domain" description="CENP-V/GFA" evidence="4">
    <location>
        <begin position="7"/>
        <end position="119"/>
    </location>
</feature>
<keyword evidence="2" id="KW-0479">Metal-binding</keyword>
<comment type="similarity">
    <text evidence="1">Belongs to the Gfa family.</text>
</comment>
<dbReference type="GO" id="GO:0016846">
    <property type="term" value="F:carbon-sulfur lyase activity"/>
    <property type="evidence" value="ECO:0007669"/>
    <property type="project" value="InterPro"/>
</dbReference>
<dbReference type="EMBL" id="CAJPEX010000441">
    <property type="protein sequence ID" value="CAG0915715.1"/>
    <property type="molecule type" value="Genomic_DNA"/>
</dbReference>
<sequence length="147" mass="16809">MVHRVLHKGSCHCGSVKWQVYADEEISIIECNCSVCKKKHSRYFIVPLDHFCITAGHEHLLTYSFNTHTAKHNFCRTCGVQSFFIPRTNPDAVGIMPHCIDSLTVKKEKIIKFDGMNFDSAVKKNRAMLMKLARKESCVNLKLSNIH</sequence>
<accession>A0A7R9GC83</accession>
<evidence type="ECO:0000256" key="3">
    <source>
        <dbReference type="ARBA" id="ARBA00022833"/>
    </source>
</evidence>
<evidence type="ECO:0000313" key="5">
    <source>
        <dbReference type="EMBL" id="CAD7275563.1"/>
    </source>
</evidence>
<dbReference type="Proteomes" id="UP000678499">
    <property type="component" value="Unassembled WGS sequence"/>
</dbReference>
<evidence type="ECO:0000256" key="2">
    <source>
        <dbReference type="ARBA" id="ARBA00022723"/>
    </source>
</evidence>
<organism evidence="5">
    <name type="scientific">Notodromas monacha</name>
    <dbReference type="NCBI Taxonomy" id="399045"/>
    <lineage>
        <taxon>Eukaryota</taxon>
        <taxon>Metazoa</taxon>
        <taxon>Ecdysozoa</taxon>
        <taxon>Arthropoda</taxon>
        <taxon>Crustacea</taxon>
        <taxon>Oligostraca</taxon>
        <taxon>Ostracoda</taxon>
        <taxon>Podocopa</taxon>
        <taxon>Podocopida</taxon>
        <taxon>Cypridocopina</taxon>
        <taxon>Cypridoidea</taxon>
        <taxon>Cyprididae</taxon>
        <taxon>Notodromas</taxon>
    </lineage>
</organism>
<protein>
    <recommendedName>
        <fullName evidence="4">CENP-V/GFA domain-containing protein</fullName>
    </recommendedName>
</protein>
<dbReference type="EMBL" id="OA882478">
    <property type="protein sequence ID" value="CAD7275563.1"/>
    <property type="molecule type" value="Genomic_DNA"/>
</dbReference>
<evidence type="ECO:0000313" key="6">
    <source>
        <dbReference type="Proteomes" id="UP000678499"/>
    </source>
</evidence>
<evidence type="ECO:0000259" key="4">
    <source>
        <dbReference type="PROSITE" id="PS51891"/>
    </source>
</evidence>
<dbReference type="InterPro" id="IPR011057">
    <property type="entry name" value="Mss4-like_sf"/>
</dbReference>
<evidence type="ECO:0000256" key="1">
    <source>
        <dbReference type="ARBA" id="ARBA00005495"/>
    </source>
</evidence>
<dbReference type="PANTHER" id="PTHR28620">
    <property type="entry name" value="CENTROMERE PROTEIN V"/>
    <property type="match status" value="1"/>
</dbReference>
<keyword evidence="3" id="KW-0862">Zinc</keyword>
<dbReference type="InterPro" id="IPR052355">
    <property type="entry name" value="CENP-V-like"/>
</dbReference>
<dbReference type="GO" id="GO:0046872">
    <property type="term" value="F:metal ion binding"/>
    <property type="evidence" value="ECO:0007669"/>
    <property type="project" value="UniProtKB-KW"/>
</dbReference>
<dbReference type="Pfam" id="PF04828">
    <property type="entry name" value="GFA"/>
    <property type="match status" value="1"/>
</dbReference>
<proteinExistence type="inferred from homology"/>
<dbReference type="AlphaFoldDB" id="A0A7R9GC83"/>
<reference evidence="5" key="1">
    <citation type="submission" date="2020-11" db="EMBL/GenBank/DDBJ databases">
        <authorList>
            <person name="Tran Van P."/>
        </authorList>
    </citation>
    <scope>NUCLEOTIDE SEQUENCE</scope>
</reference>